<evidence type="ECO:0008006" key="3">
    <source>
        <dbReference type="Google" id="ProtNLM"/>
    </source>
</evidence>
<gene>
    <name evidence="1" type="ORF">DPV97_07000</name>
</gene>
<dbReference type="SUPFAM" id="SSF52980">
    <property type="entry name" value="Restriction endonuclease-like"/>
    <property type="match status" value="1"/>
</dbReference>
<name>A0AB37IG42_HAEPA</name>
<organism evidence="1 2">
    <name type="scientific">Haemophilus parainfluenzae</name>
    <dbReference type="NCBI Taxonomy" id="729"/>
    <lineage>
        <taxon>Bacteria</taxon>
        <taxon>Pseudomonadati</taxon>
        <taxon>Pseudomonadota</taxon>
        <taxon>Gammaproteobacteria</taxon>
        <taxon>Pasteurellales</taxon>
        <taxon>Pasteurellaceae</taxon>
        <taxon>Haemophilus</taxon>
    </lineage>
</organism>
<reference evidence="1 2" key="1">
    <citation type="submission" date="2018-05" db="EMBL/GenBank/DDBJ databases">
        <title>Draft Genome Sequences for a Diverse set of 7 Haemophilus Species.</title>
        <authorList>
            <person name="Nichols M."/>
            <person name="Topaz N."/>
            <person name="Wang X."/>
            <person name="Wang X."/>
            <person name="Boxrud D."/>
        </authorList>
    </citation>
    <scope>NUCLEOTIDE SEQUENCE [LARGE SCALE GENOMIC DNA]</scope>
    <source>
        <strain evidence="1 2">C2008003258</strain>
    </source>
</reference>
<dbReference type="AlphaFoldDB" id="A0AB37IG42"/>
<dbReference type="EMBL" id="QEPZ01000005">
    <property type="protein sequence ID" value="RDE91189.1"/>
    <property type="molecule type" value="Genomic_DNA"/>
</dbReference>
<comment type="caution">
    <text evidence="1">The sequence shown here is derived from an EMBL/GenBank/DDBJ whole genome shotgun (WGS) entry which is preliminary data.</text>
</comment>
<proteinExistence type="predicted"/>
<dbReference type="Proteomes" id="UP000253763">
    <property type="component" value="Unassembled WGS sequence"/>
</dbReference>
<dbReference type="RefSeq" id="WP_070713415.1">
    <property type="nucleotide sequence ID" value="NZ_QEPZ01000005.1"/>
</dbReference>
<evidence type="ECO:0000313" key="2">
    <source>
        <dbReference type="Proteomes" id="UP000253763"/>
    </source>
</evidence>
<dbReference type="InterPro" id="IPR011335">
    <property type="entry name" value="Restrct_endonuc-II-like"/>
</dbReference>
<protein>
    <recommendedName>
        <fullName evidence="3">Restriction endonuclease type IV Mrr domain-containing protein</fullName>
    </recommendedName>
</protein>
<sequence length="303" mass="35202">MNKQLTPAALFALKEALIHIYWYKKDLKSFLLKSLPKNINISKIDWDALTKRDICILIIDKLFELNNTEILLQLANDICQFRNFDHLKHLEDGDNKASKALSTVKQLKEFIIPYQEKQRAEEERQKRIKLAEERLHLFKSYQEELASLRQEFYSLVTSQDNQQRGFKLENLMNKLFILNDLDPKASFKIMGQQIDGAFTLDGTEFLFEAKWTKSLINSSDLAVFKEKIKTKLENTLGLFLSIDGFSEEGVNAFQSSDKVMILMDGSDLLAILEERISFTELVSRKKQIASREGKIYVPFSQMR</sequence>
<accession>A0AB37IG42</accession>
<evidence type="ECO:0000313" key="1">
    <source>
        <dbReference type="EMBL" id="RDE91189.1"/>
    </source>
</evidence>